<dbReference type="PANTHER" id="PTHR22930:SF236">
    <property type="entry name" value="PROTEIN ALP1-LIKE-RELATED"/>
    <property type="match status" value="1"/>
</dbReference>
<accession>A0A8C6M6V5</accession>
<dbReference type="InterPro" id="IPR045249">
    <property type="entry name" value="HARBI1-like"/>
</dbReference>
<dbReference type="GeneTree" id="ENSGT00940000163250"/>
<evidence type="ECO:0000256" key="4">
    <source>
        <dbReference type="ARBA" id="ARBA00022722"/>
    </source>
</evidence>
<evidence type="ECO:0000313" key="10">
    <source>
        <dbReference type="Proteomes" id="UP000694548"/>
    </source>
</evidence>
<dbReference type="Ensembl" id="ENSNFUT00015033630.1">
    <property type="protein sequence ID" value="ENSNFUP00015032179.1"/>
    <property type="gene ID" value="ENSNFUG00015015759.1"/>
</dbReference>
<dbReference type="Pfam" id="PF13359">
    <property type="entry name" value="DDE_Tnp_4"/>
    <property type="match status" value="1"/>
</dbReference>
<proteinExistence type="inferred from homology"/>
<dbReference type="GO" id="GO:0046872">
    <property type="term" value="F:metal ion binding"/>
    <property type="evidence" value="ECO:0007669"/>
    <property type="project" value="UniProtKB-KW"/>
</dbReference>
<evidence type="ECO:0000256" key="7">
    <source>
        <dbReference type="ARBA" id="ARBA00023242"/>
    </source>
</evidence>
<evidence type="ECO:0000256" key="2">
    <source>
        <dbReference type="ARBA" id="ARBA00004123"/>
    </source>
</evidence>
<dbReference type="AlphaFoldDB" id="A0A8C6M6V5"/>
<name>A0A8C6M6V5_NOTFU</name>
<comment type="similarity">
    <text evidence="3">Belongs to the HARBI1 family.</text>
</comment>
<comment type="cofactor">
    <cofactor evidence="1">
        <name>a divalent metal cation</name>
        <dbReference type="ChEBI" id="CHEBI:60240"/>
    </cofactor>
</comment>
<protein>
    <recommendedName>
        <fullName evidence="8">DDE Tnp4 domain-containing protein</fullName>
    </recommendedName>
</protein>
<keyword evidence="7" id="KW-0539">Nucleus</keyword>
<keyword evidence="4" id="KW-0540">Nuclease</keyword>
<sequence>MTTFMGTTSSVGTTSSGTKLQVADVMVSSQTRWRSGLNLWVKVLNDPAESNTTFVTENPYFLTLHLTSHSVTRTRQSTTMESRQQRVLSVLGVWYILNTHITTVFRAMLCVSRRRAAQRRQRFLKSISDTRHNFLLLRQRWRRQVLALLNQRRQPTVWAFSRASAFWDVTMPNFTPSDWIAHFRMSEETFSYLCSKLRPAMQKRNTNFRACVPLRKRVAIALWKLATNSEYRSIGLLFGVSTTSVCRCVQDFCKAVCKLLLAEVIAFPTLQKLQEMADYFETRWGVPQCVGAIDGSHIPIIAPQGFHTDYFNRKGWHSIILQGIVDGRGMFWNVNAGQPGSLHDARVLRLSTFWDLVAHGQLHPTSTKNIEGVNVGFYVLGDSAYPLQNWLLKPFSDNGRLTAEQQAYNRKTSRARVVVENAFGRLKGRWRCLLKRNDSDVELLKHMVLTCCVLHNICESHGEEYTECDAPADEPVVANMQEVAEEGSDVREALMRHFTR</sequence>
<comment type="subcellular location">
    <subcellularLocation>
        <location evidence="2">Nucleus</location>
    </subcellularLocation>
</comment>
<evidence type="ECO:0000256" key="1">
    <source>
        <dbReference type="ARBA" id="ARBA00001968"/>
    </source>
</evidence>
<feature type="domain" description="DDE Tnp4" evidence="8">
    <location>
        <begin position="293"/>
        <end position="456"/>
    </location>
</feature>
<dbReference type="Proteomes" id="UP000694548">
    <property type="component" value="Unassembled WGS sequence"/>
</dbReference>
<dbReference type="PANTHER" id="PTHR22930">
    <property type="match status" value="1"/>
</dbReference>
<dbReference type="GO" id="GO:0005634">
    <property type="term" value="C:nucleus"/>
    <property type="evidence" value="ECO:0007669"/>
    <property type="project" value="UniProtKB-SubCell"/>
</dbReference>
<keyword evidence="6" id="KW-0378">Hydrolase</keyword>
<evidence type="ECO:0000256" key="5">
    <source>
        <dbReference type="ARBA" id="ARBA00022723"/>
    </source>
</evidence>
<dbReference type="InterPro" id="IPR027806">
    <property type="entry name" value="HARBI1_dom"/>
</dbReference>
<keyword evidence="5" id="KW-0479">Metal-binding</keyword>
<dbReference type="GO" id="GO:0004518">
    <property type="term" value="F:nuclease activity"/>
    <property type="evidence" value="ECO:0007669"/>
    <property type="project" value="UniProtKB-KW"/>
</dbReference>
<organism evidence="9 10">
    <name type="scientific">Nothobranchius furzeri</name>
    <name type="common">Turquoise killifish</name>
    <dbReference type="NCBI Taxonomy" id="105023"/>
    <lineage>
        <taxon>Eukaryota</taxon>
        <taxon>Metazoa</taxon>
        <taxon>Chordata</taxon>
        <taxon>Craniata</taxon>
        <taxon>Vertebrata</taxon>
        <taxon>Euteleostomi</taxon>
        <taxon>Actinopterygii</taxon>
        <taxon>Neopterygii</taxon>
        <taxon>Teleostei</taxon>
        <taxon>Neoteleostei</taxon>
        <taxon>Acanthomorphata</taxon>
        <taxon>Ovalentaria</taxon>
        <taxon>Atherinomorphae</taxon>
        <taxon>Cyprinodontiformes</taxon>
        <taxon>Nothobranchiidae</taxon>
        <taxon>Nothobranchius</taxon>
    </lineage>
</organism>
<evidence type="ECO:0000259" key="8">
    <source>
        <dbReference type="Pfam" id="PF13359"/>
    </source>
</evidence>
<reference evidence="9" key="2">
    <citation type="submission" date="2025-09" db="UniProtKB">
        <authorList>
            <consortium name="Ensembl"/>
        </authorList>
    </citation>
    <scope>IDENTIFICATION</scope>
</reference>
<evidence type="ECO:0000256" key="3">
    <source>
        <dbReference type="ARBA" id="ARBA00006958"/>
    </source>
</evidence>
<keyword evidence="10" id="KW-1185">Reference proteome</keyword>
<dbReference type="GO" id="GO:0016787">
    <property type="term" value="F:hydrolase activity"/>
    <property type="evidence" value="ECO:0007669"/>
    <property type="project" value="UniProtKB-KW"/>
</dbReference>
<evidence type="ECO:0000313" key="9">
    <source>
        <dbReference type="Ensembl" id="ENSNFUP00015032179.1"/>
    </source>
</evidence>
<reference evidence="9" key="1">
    <citation type="submission" date="2025-08" db="UniProtKB">
        <authorList>
            <consortium name="Ensembl"/>
        </authorList>
    </citation>
    <scope>IDENTIFICATION</scope>
</reference>
<evidence type="ECO:0000256" key="6">
    <source>
        <dbReference type="ARBA" id="ARBA00022801"/>
    </source>
</evidence>